<proteinExistence type="predicted"/>
<evidence type="ECO:0000259" key="2">
    <source>
        <dbReference type="Pfam" id="PF00149"/>
    </source>
</evidence>
<dbReference type="RefSeq" id="WP_117313764.1">
    <property type="nucleotide sequence ID" value="NZ_JBHRUJ010000006.1"/>
</dbReference>
<reference evidence="4" key="1">
    <citation type="journal article" date="2019" name="Int. J. Syst. Evol. Microbiol.">
        <title>The Global Catalogue of Microorganisms (GCM) 10K type strain sequencing project: providing services to taxonomists for standard genome sequencing and annotation.</title>
        <authorList>
            <consortium name="The Broad Institute Genomics Platform"/>
            <consortium name="The Broad Institute Genome Sequencing Center for Infectious Disease"/>
            <person name="Wu L."/>
            <person name="Ma J."/>
        </authorList>
    </citation>
    <scope>NUCLEOTIDE SEQUENCE [LARGE SCALE GENOMIC DNA]</scope>
    <source>
        <strain evidence="4">CCM 320</strain>
    </source>
</reference>
<dbReference type="InterPro" id="IPR029052">
    <property type="entry name" value="Metallo-depent_PP-like"/>
</dbReference>
<dbReference type="Proteomes" id="UP001595625">
    <property type="component" value="Unassembled WGS sequence"/>
</dbReference>
<dbReference type="GO" id="GO:0004527">
    <property type="term" value="F:exonuclease activity"/>
    <property type="evidence" value="ECO:0007669"/>
    <property type="project" value="UniProtKB-KW"/>
</dbReference>
<dbReference type="PIRSF" id="PIRSF033091">
    <property type="entry name" value="Pesterase_YhaO"/>
    <property type="match status" value="1"/>
</dbReference>
<dbReference type="PANTHER" id="PTHR30337:SF7">
    <property type="entry name" value="PHOSPHOESTERASE"/>
    <property type="match status" value="1"/>
</dbReference>
<keyword evidence="1" id="KW-0378">Hydrolase</keyword>
<dbReference type="SUPFAM" id="SSF56300">
    <property type="entry name" value="Metallo-dependent phosphatases"/>
    <property type="match status" value="1"/>
</dbReference>
<evidence type="ECO:0000256" key="1">
    <source>
        <dbReference type="ARBA" id="ARBA00022801"/>
    </source>
</evidence>
<dbReference type="Gene3D" id="3.60.21.10">
    <property type="match status" value="1"/>
</dbReference>
<organism evidence="3 4">
    <name type="scientific">Planomicrobium okeanokoites</name>
    <name type="common">Planococcus okeanokoites</name>
    <name type="synonym">Flavobacterium okeanokoites</name>
    <dbReference type="NCBI Taxonomy" id="244"/>
    <lineage>
        <taxon>Bacteria</taxon>
        <taxon>Bacillati</taxon>
        <taxon>Bacillota</taxon>
        <taxon>Bacilli</taxon>
        <taxon>Bacillales</taxon>
        <taxon>Caryophanaceae</taxon>
        <taxon>Planomicrobium</taxon>
    </lineage>
</organism>
<evidence type="ECO:0000313" key="3">
    <source>
        <dbReference type="EMBL" id="MFC3210444.1"/>
    </source>
</evidence>
<dbReference type="InterPro" id="IPR014576">
    <property type="entry name" value="Pesterase_YhaO"/>
</dbReference>
<dbReference type="PANTHER" id="PTHR30337">
    <property type="entry name" value="COMPONENT OF ATP-DEPENDENT DSDNA EXONUCLEASE"/>
    <property type="match status" value="1"/>
</dbReference>
<sequence>MAQVRFIHTADLHLGSPFTGVSGLASAQRKRLADSVYVAFDTLIDYTLKEKPDFMLIAGDIYDGEDRTLRAQYKFQKGMERLNEAGIPVVISHGNHDHLGGGWKRFDLPANVHVFNDEVSSHSLIISGNKVTVTGFSYGERHVKEARILEFPQADETSAYHIGMLHGSMDGDSSHAVYAPFRKEQLLSKNYDYWALGHIHLRQILHSDPCIVYPGNIQGRHRKETGPKGFYDVCISNGETSLQFIRTSAVCFETLEVSCKEMMHMNELIDACTAVAERYINENNAVMAVLHLKDVDEYAGELLEGIPEEALLEAIQESLESSTADAWITGIVVGEDWGETRVSAIGEKISTTMSEWQQSDWKWVLKDLYQHPKASRYLNPLTDELIKEIANEAIPKIHKAMRAGE</sequence>
<keyword evidence="4" id="KW-1185">Reference proteome</keyword>
<dbReference type="InterPro" id="IPR041796">
    <property type="entry name" value="Mre11_N"/>
</dbReference>
<accession>A0ABV7KLZ5</accession>
<feature type="domain" description="Calcineurin-like phosphoesterase" evidence="2">
    <location>
        <begin position="5"/>
        <end position="200"/>
    </location>
</feature>
<dbReference type="CDD" id="cd00840">
    <property type="entry name" value="MPP_Mre11_N"/>
    <property type="match status" value="1"/>
</dbReference>
<comment type="caution">
    <text evidence="3">The sequence shown here is derived from an EMBL/GenBank/DDBJ whole genome shotgun (WGS) entry which is preliminary data.</text>
</comment>
<dbReference type="InterPro" id="IPR050535">
    <property type="entry name" value="DNA_Repair-Maintenance_Comp"/>
</dbReference>
<keyword evidence="3" id="KW-0269">Exonuclease</keyword>
<dbReference type="InterPro" id="IPR004843">
    <property type="entry name" value="Calcineurin-like_PHP"/>
</dbReference>
<evidence type="ECO:0000313" key="4">
    <source>
        <dbReference type="Proteomes" id="UP001595625"/>
    </source>
</evidence>
<dbReference type="Pfam" id="PF00149">
    <property type="entry name" value="Metallophos"/>
    <property type="match status" value="1"/>
</dbReference>
<keyword evidence="3" id="KW-0540">Nuclease</keyword>
<protein>
    <submittedName>
        <fullName evidence="3">Exonuclease SbcCD subunit D</fullName>
    </submittedName>
</protein>
<dbReference type="EMBL" id="JBHRUJ010000006">
    <property type="protein sequence ID" value="MFC3210444.1"/>
    <property type="molecule type" value="Genomic_DNA"/>
</dbReference>
<gene>
    <name evidence="3" type="ORF">ACFOEJ_05055</name>
</gene>
<name>A0ABV7KLZ5_PLAOK</name>